<evidence type="ECO:0000256" key="1">
    <source>
        <dbReference type="ARBA" id="ARBA00004651"/>
    </source>
</evidence>
<keyword evidence="15" id="KW-1185">Reference proteome</keyword>
<evidence type="ECO:0000256" key="13">
    <source>
        <dbReference type="SAM" id="MobiDB-lite"/>
    </source>
</evidence>
<dbReference type="RefSeq" id="WP_174408972.1">
    <property type="nucleotide sequence ID" value="NZ_BLVP01000005.1"/>
</dbReference>
<evidence type="ECO:0000256" key="9">
    <source>
        <dbReference type="ARBA" id="ARBA00023136"/>
    </source>
</evidence>
<feature type="transmembrane region" description="Helical" evidence="12">
    <location>
        <begin position="384"/>
        <end position="404"/>
    </location>
</feature>
<comment type="subcellular location">
    <subcellularLocation>
        <location evidence="1">Cell membrane</location>
        <topology evidence="1">Multi-pass membrane protein</topology>
    </subcellularLocation>
    <subcellularLocation>
        <location evidence="12">Membrane</location>
        <topology evidence="12">Multi-pass membrane protein</topology>
    </subcellularLocation>
</comment>
<evidence type="ECO:0000313" key="15">
    <source>
        <dbReference type="Proteomes" id="UP000503820"/>
    </source>
</evidence>
<keyword evidence="4 12" id="KW-1003">Cell membrane</keyword>
<protein>
    <recommendedName>
        <fullName evidence="12">Magnesium transport protein CorA</fullName>
    </recommendedName>
</protein>
<comment type="function">
    <text evidence="11">Mediates influx of magnesium ions. Alternates between open and closed states. Activated by low cytoplasmic Mg(2+) levels. Inactive when cytoplasmic Mg(2+) levels are high.</text>
</comment>
<feature type="compositionally biased region" description="Basic and acidic residues" evidence="13">
    <location>
        <begin position="109"/>
        <end position="125"/>
    </location>
</feature>
<dbReference type="NCBIfam" id="TIGR00383">
    <property type="entry name" value="corA"/>
    <property type="match status" value="1"/>
</dbReference>
<sequence length="442" mass="47563">MFESIRHHSGKQGREAGDAVYAGEGKSFSPVLLHVAYTGTELEETVQTFPFVLPPLRTTCGGAREDADSRMTAAEAVPQGGSAGEHGRNTAAVAAGGVPAGAVPYCEGTGDKGAGEKGTGEKGTDNEGIGNAPSGTGIADTCEDAGGPSHLLILSGLHEAEQVQAVADWFGLHPLSVEDILNTGHRPSLEEYDDHVIMTFRQIEYEPGTLRLKERHAAVACRENVVVGFLEEPGPVWEGVLGRLRKGRGRVRRLGSMYLVIAMLDALVDGYYATLSAIGADMQELEERLGEGDMDEQALKDIYTLKRTVVGLRNALMPARQALGALHMNEAVEIDDGTAPFLADVKGHAEQVVESVQALLDLLSGMLDVQISLAGMRMNKVMKLLTIIATIFIPLTFIAGVYGMNFQRVPELEWEYGYYLALAFMGGLGGIMVYLFKKNRWL</sequence>
<dbReference type="PANTHER" id="PTHR46494:SF1">
    <property type="entry name" value="CORA FAMILY METAL ION TRANSPORTER (EUROFUNG)"/>
    <property type="match status" value="1"/>
</dbReference>
<name>A0A7J0BT24_9BACT</name>
<comment type="similarity">
    <text evidence="2 12">Belongs to the CorA metal ion transporter (MIT) (TC 1.A.35) family.</text>
</comment>
<dbReference type="CDD" id="cd12828">
    <property type="entry name" value="TmCorA-like_1"/>
    <property type="match status" value="1"/>
</dbReference>
<keyword evidence="8 12" id="KW-0406">Ion transport</keyword>
<keyword evidence="6 12" id="KW-0460">Magnesium</keyword>
<evidence type="ECO:0000256" key="12">
    <source>
        <dbReference type="RuleBase" id="RU362010"/>
    </source>
</evidence>
<feature type="region of interest" description="Disordered" evidence="13">
    <location>
        <begin position="109"/>
        <end position="142"/>
    </location>
</feature>
<dbReference type="GO" id="GO:0005886">
    <property type="term" value="C:plasma membrane"/>
    <property type="evidence" value="ECO:0007669"/>
    <property type="project" value="UniProtKB-SubCell"/>
</dbReference>
<dbReference type="PANTHER" id="PTHR46494">
    <property type="entry name" value="CORA FAMILY METAL ION TRANSPORTER (EUROFUNG)"/>
    <property type="match status" value="1"/>
</dbReference>
<evidence type="ECO:0000256" key="3">
    <source>
        <dbReference type="ARBA" id="ARBA00022448"/>
    </source>
</evidence>
<evidence type="ECO:0000256" key="2">
    <source>
        <dbReference type="ARBA" id="ARBA00009765"/>
    </source>
</evidence>
<evidence type="ECO:0000313" key="14">
    <source>
        <dbReference type="EMBL" id="GFM36285.1"/>
    </source>
</evidence>
<organism evidence="14 15">
    <name type="scientific">Desulfovibrio psychrotolerans</name>
    <dbReference type="NCBI Taxonomy" id="415242"/>
    <lineage>
        <taxon>Bacteria</taxon>
        <taxon>Pseudomonadati</taxon>
        <taxon>Thermodesulfobacteriota</taxon>
        <taxon>Desulfovibrionia</taxon>
        <taxon>Desulfovibrionales</taxon>
        <taxon>Desulfovibrionaceae</taxon>
        <taxon>Desulfovibrio</taxon>
    </lineage>
</organism>
<dbReference type="Gene3D" id="3.30.460.20">
    <property type="entry name" value="CorA soluble domain-like"/>
    <property type="match status" value="1"/>
</dbReference>
<dbReference type="SUPFAM" id="SSF144083">
    <property type="entry name" value="Magnesium transport protein CorA, transmembrane region"/>
    <property type="match status" value="1"/>
</dbReference>
<dbReference type="GO" id="GO:0015087">
    <property type="term" value="F:cobalt ion transmembrane transporter activity"/>
    <property type="evidence" value="ECO:0007669"/>
    <property type="project" value="UniProtKB-UniRule"/>
</dbReference>
<dbReference type="Proteomes" id="UP000503820">
    <property type="component" value="Unassembled WGS sequence"/>
</dbReference>
<evidence type="ECO:0000256" key="10">
    <source>
        <dbReference type="ARBA" id="ARBA00034269"/>
    </source>
</evidence>
<feature type="transmembrane region" description="Helical" evidence="12">
    <location>
        <begin position="416"/>
        <end position="436"/>
    </location>
</feature>
<dbReference type="GO" id="GO:0050897">
    <property type="term" value="F:cobalt ion binding"/>
    <property type="evidence" value="ECO:0007669"/>
    <property type="project" value="TreeGrafter"/>
</dbReference>
<keyword evidence="5 12" id="KW-0812">Transmembrane</keyword>
<comment type="caution">
    <text evidence="14">The sequence shown here is derived from an EMBL/GenBank/DDBJ whole genome shotgun (WGS) entry which is preliminary data.</text>
</comment>
<dbReference type="GO" id="GO:0015095">
    <property type="term" value="F:magnesium ion transmembrane transporter activity"/>
    <property type="evidence" value="ECO:0007669"/>
    <property type="project" value="UniProtKB-UniRule"/>
</dbReference>
<dbReference type="InterPro" id="IPR045861">
    <property type="entry name" value="CorA_cytoplasmic_dom"/>
</dbReference>
<comment type="catalytic activity">
    <reaction evidence="10">
        <text>Mg(2+)(in) = Mg(2+)(out)</text>
        <dbReference type="Rhea" id="RHEA:29827"/>
        <dbReference type="ChEBI" id="CHEBI:18420"/>
    </reaction>
</comment>
<dbReference type="FunFam" id="1.20.58.340:FF:000004">
    <property type="entry name" value="Magnesium transport protein CorA"/>
    <property type="match status" value="1"/>
</dbReference>
<evidence type="ECO:0000256" key="4">
    <source>
        <dbReference type="ARBA" id="ARBA00022475"/>
    </source>
</evidence>
<evidence type="ECO:0000256" key="8">
    <source>
        <dbReference type="ARBA" id="ARBA00023065"/>
    </source>
</evidence>
<dbReference type="Pfam" id="PF01544">
    <property type="entry name" value="CorA"/>
    <property type="match status" value="1"/>
</dbReference>
<dbReference type="AlphaFoldDB" id="A0A7J0BT24"/>
<keyword evidence="3 12" id="KW-0813">Transport</keyword>
<reference evidence="14 15" key="1">
    <citation type="submission" date="2020-05" db="EMBL/GenBank/DDBJ databases">
        <title>Draft genome sequence of Desulfovibrio psychrotolerans JS1T.</title>
        <authorList>
            <person name="Ueno A."/>
            <person name="Tamazawa S."/>
            <person name="Tamamura S."/>
            <person name="Murakami T."/>
            <person name="Kiyama T."/>
            <person name="Inomata H."/>
            <person name="Amano Y."/>
            <person name="Miyakawa K."/>
            <person name="Tamaki H."/>
            <person name="Naganuma T."/>
            <person name="Kaneko K."/>
        </authorList>
    </citation>
    <scope>NUCLEOTIDE SEQUENCE [LARGE SCALE GENOMIC DNA]</scope>
    <source>
        <strain evidence="14 15">JS1</strain>
    </source>
</reference>
<evidence type="ECO:0000256" key="11">
    <source>
        <dbReference type="ARBA" id="ARBA00045497"/>
    </source>
</evidence>
<accession>A0A7J0BT24</accession>
<proteinExistence type="inferred from homology"/>
<evidence type="ECO:0000256" key="5">
    <source>
        <dbReference type="ARBA" id="ARBA00022692"/>
    </source>
</evidence>
<dbReference type="GO" id="GO:0000287">
    <property type="term" value="F:magnesium ion binding"/>
    <property type="evidence" value="ECO:0007669"/>
    <property type="project" value="TreeGrafter"/>
</dbReference>
<dbReference type="EMBL" id="BLVP01000005">
    <property type="protein sequence ID" value="GFM36285.1"/>
    <property type="molecule type" value="Genomic_DNA"/>
</dbReference>
<keyword evidence="7 12" id="KW-1133">Transmembrane helix</keyword>
<dbReference type="Gene3D" id="1.20.58.340">
    <property type="entry name" value="Magnesium transport protein CorA, transmembrane region"/>
    <property type="match status" value="2"/>
</dbReference>
<gene>
    <name evidence="12" type="primary">corA</name>
    <name evidence="14" type="ORF">DSM19430T_09690</name>
</gene>
<evidence type="ECO:0000256" key="6">
    <source>
        <dbReference type="ARBA" id="ARBA00022842"/>
    </source>
</evidence>
<dbReference type="InterPro" id="IPR002523">
    <property type="entry name" value="MgTranspt_CorA/ZnTranspt_ZntB"/>
</dbReference>
<keyword evidence="9 12" id="KW-0472">Membrane</keyword>
<evidence type="ECO:0000256" key="7">
    <source>
        <dbReference type="ARBA" id="ARBA00022989"/>
    </source>
</evidence>
<dbReference type="SUPFAM" id="SSF143865">
    <property type="entry name" value="CorA soluble domain-like"/>
    <property type="match status" value="1"/>
</dbReference>
<dbReference type="InterPro" id="IPR004488">
    <property type="entry name" value="Mg/Co-transport_prot_CorA"/>
</dbReference>
<dbReference type="InterPro" id="IPR045863">
    <property type="entry name" value="CorA_TM1_TM2"/>
</dbReference>